<sequence length="465" mass="50368">MSSGRIVQIIGAVVDVEFPRDNVPKVYDALVVGKTGLTLEVQQQLGDGVVRAIAMGQTEGVSRGLEVSNTGAAVSVPVGTATLGRIMNVLGEPIDECGPIGEEERYPIHRKAPTYADQASSNELLETGIKVIDLVCPFAKGGKVGLFGGAGVGKTVNMMELINNIAREHSGLSVFAGVGERTREGNDFYHEMQEAGVVNVEQFDKSKVAMVYGQMNEPPGNRLRVALTGLTMAEKFRDEGRDVLLFVDNIYRYTLAGTEVSALLGRMPSAVGYQPTLAEEMGVLQERITSTKTGSITSIQAVYVPADDLTDPSPATTFSHLDATVVLSRQIAELGIYPAIDPLDSTSRQLDPLVIGQEHYEVARGVQSTLQRYKELKDIIAILGMDELSEEDKQIVSRARKIQRFLSQPFFVAEVFTGSPGKYVSLKDTINGFKGILEGQYDQLPEQAFYMVGTIDEAVEKAKGL</sequence>
<comment type="function">
    <text evidence="13">Produces ATP from ADP in the presence of a proton gradient across the membrane. The catalytic sites are hosted primarily by the beta subunits.</text>
</comment>
<evidence type="ECO:0000259" key="14">
    <source>
        <dbReference type="SMART" id="SM00382"/>
    </source>
</evidence>
<organism evidence="15 16">
    <name type="scientific">Marinobacterium zhoushanense</name>
    <dbReference type="NCBI Taxonomy" id="1679163"/>
    <lineage>
        <taxon>Bacteria</taxon>
        <taxon>Pseudomonadati</taxon>
        <taxon>Pseudomonadota</taxon>
        <taxon>Gammaproteobacteria</taxon>
        <taxon>Oceanospirillales</taxon>
        <taxon>Oceanospirillaceae</taxon>
        <taxon>Marinobacterium</taxon>
    </lineage>
</organism>
<dbReference type="HAMAP" id="MF_01347">
    <property type="entry name" value="ATP_synth_beta_bact"/>
    <property type="match status" value="1"/>
</dbReference>
<dbReference type="InterPro" id="IPR055190">
    <property type="entry name" value="ATP-synt_VA_C"/>
</dbReference>
<evidence type="ECO:0000313" key="15">
    <source>
        <dbReference type="EMBL" id="GGC10751.1"/>
    </source>
</evidence>
<keyword evidence="3 13" id="KW-1003">Cell membrane</keyword>
<dbReference type="InterPro" id="IPR024034">
    <property type="entry name" value="ATPase_F1/V1_b/a_C"/>
</dbReference>
<evidence type="ECO:0000256" key="3">
    <source>
        <dbReference type="ARBA" id="ARBA00022475"/>
    </source>
</evidence>
<dbReference type="InterPro" id="IPR005722">
    <property type="entry name" value="ATP_synth_F1_bsu"/>
</dbReference>
<evidence type="ECO:0000313" key="16">
    <source>
        <dbReference type="Proteomes" id="UP000629025"/>
    </source>
</evidence>
<dbReference type="Pfam" id="PF02874">
    <property type="entry name" value="ATP-synt_ab_N"/>
    <property type="match status" value="1"/>
</dbReference>
<proteinExistence type="inferred from homology"/>
<name>A0ABQ1KUE1_9GAMM</name>
<dbReference type="EMBL" id="BMIJ01000010">
    <property type="protein sequence ID" value="GGC10751.1"/>
    <property type="molecule type" value="Genomic_DNA"/>
</dbReference>
<evidence type="ECO:0000256" key="12">
    <source>
        <dbReference type="ARBA" id="ARBA00024342"/>
    </source>
</evidence>
<dbReference type="Pfam" id="PF22919">
    <property type="entry name" value="ATP-synt_VA_C"/>
    <property type="match status" value="1"/>
</dbReference>
<dbReference type="SMART" id="SM00382">
    <property type="entry name" value="AAA"/>
    <property type="match status" value="1"/>
</dbReference>
<accession>A0ABQ1KUE1</accession>
<keyword evidence="5 13" id="KW-0375">Hydrogen ion transport</keyword>
<keyword evidence="2 13" id="KW-0813">Transport</keyword>
<dbReference type="Proteomes" id="UP000629025">
    <property type="component" value="Unassembled WGS sequence"/>
</dbReference>
<evidence type="ECO:0000256" key="2">
    <source>
        <dbReference type="ARBA" id="ARBA00022448"/>
    </source>
</evidence>
<dbReference type="InterPro" id="IPR020003">
    <property type="entry name" value="ATPase_a/bsu_AS"/>
</dbReference>
<dbReference type="InterPro" id="IPR036121">
    <property type="entry name" value="ATPase_F1/V1/A1_a/bsu_N_sf"/>
</dbReference>
<dbReference type="SUPFAM" id="SSF52540">
    <property type="entry name" value="P-loop containing nucleoside triphosphate hydrolases"/>
    <property type="match status" value="1"/>
</dbReference>
<dbReference type="InterPro" id="IPR004100">
    <property type="entry name" value="ATPase_F1/V1/A1_a/bsu_N"/>
</dbReference>
<dbReference type="InterPro" id="IPR027417">
    <property type="entry name" value="P-loop_NTPase"/>
</dbReference>
<dbReference type="NCBIfam" id="TIGR01039">
    <property type="entry name" value="atpD"/>
    <property type="match status" value="1"/>
</dbReference>
<dbReference type="PANTHER" id="PTHR15184">
    <property type="entry name" value="ATP SYNTHASE"/>
    <property type="match status" value="1"/>
</dbReference>
<evidence type="ECO:0000256" key="5">
    <source>
        <dbReference type="ARBA" id="ARBA00022781"/>
    </source>
</evidence>
<gene>
    <name evidence="13 15" type="primary">atpD</name>
    <name evidence="15" type="ORF">GCM10011352_41520</name>
</gene>
<dbReference type="CDD" id="cd18115">
    <property type="entry name" value="ATP-synt_F1_beta_N"/>
    <property type="match status" value="1"/>
</dbReference>
<dbReference type="Pfam" id="PF00006">
    <property type="entry name" value="ATP-synt_ab"/>
    <property type="match status" value="1"/>
</dbReference>
<comment type="caution">
    <text evidence="15">The sequence shown here is derived from an EMBL/GenBank/DDBJ whole genome shotgun (WGS) entry which is preliminary data.</text>
</comment>
<dbReference type="CDD" id="cd18110">
    <property type="entry name" value="ATP-synt_F1_beta_C"/>
    <property type="match status" value="1"/>
</dbReference>
<dbReference type="CDD" id="cd01133">
    <property type="entry name" value="F1-ATPase_beta_CD"/>
    <property type="match status" value="1"/>
</dbReference>
<evidence type="ECO:0000256" key="4">
    <source>
        <dbReference type="ARBA" id="ARBA00022741"/>
    </source>
</evidence>
<evidence type="ECO:0000256" key="7">
    <source>
        <dbReference type="ARBA" id="ARBA00022967"/>
    </source>
</evidence>
<keyword evidence="11 13" id="KW-0066">ATP synthesis</keyword>
<dbReference type="Gene3D" id="3.40.50.300">
    <property type="entry name" value="P-loop containing nucleotide triphosphate hydrolases"/>
    <property type="match status" value="1"/>
</dbReference>
<keyword evidence="7 13" id="KW-1278">Translocase</keyword>
<dbReference type="PROSITE" id="PS00152">
    <property type="entry name" value="ATPASE_ALPHA_BETA"/>
    <property type="match status" value="1"/>
</dbReference>
<dbReference type="InterPro" id="IPR050053">
    <property type="entry name" value="ATPase_alpha/beta_chains"/>
</dbReference>
<keyword evidence="10 13" id="KW-0139">CF(1)</keyword>
<comment type="similarity">
    <text evidence="12">Belongs to the ATPase alpha/beta chains family. T3SS ATPase subfamily.</text>
</comment>
<keyword evidence="6 13" id="KW-0067">ATP-binding</keyword>
<dbReference type="InterPro" id="IPR003593">
    <property type="entry name" value="AAA+_ATPase"/>
</dbReference>
<evidence type="ECO:0000256" key="13">
    <source>
        <dbReference type="HAMAP-Rule" id="MF_01347"/>
    </source>
</evidence>
<dbReference type="SUPFAM" id="SSF47917">
    <property type="entry name" value="C-terminal domain of alpha and beta subunits of F1 ATP synthase"/>
    <property type="match status" value="1"/>
</dbReference>
<keyword evidence="4 13" id="KW-0547">Nucleotide-binding</keyword>
<comment type="catalytic activity">
    <reaction evidence="13">
        <text>ATP + H2O + 4 H(+)(in) = ADP + phosphate + 5 H(+)(out)</text>
        <dbReference type="Rhea" id="RHEA:57720"/>
        <dbReference type="ChEBI" id="CHEBI:15377"/>
        <dbReference type="ChEBI" id="CHEBI:15378"/>
        <dbReference type="ChEBI" id="CHEBI:30616"/>
        <dbReference type="ChEBI" id="CHEBI:43474"/>
        <dbReference type="ChEBI" id="CHEBI:456216"/>
        <dbReference type="EC" id="7.1.2.2"/>
    </reaction>
</comment>
<protein>
    <recommendedName>
        <fullName evidence="13">ATP synthase subunit beta</fullName>
        <ecNumber evidence="13">7.1.2.2</ecNumber>
    </recommendedName>
    <alternativeName>
        <fullName evidence="13">ATP synthase F1 sector subunit beta</fullName>
    </alternativeName>
    <alternativeName>
        <fullName evidence="13">F-ATPase subunit beta</fullName>
    </alternativeName>
</protein>
<evidence type="ECO:0000256" key="8">
    <source>
        <dbReference type="ARBA" id="ARBA00023065"/>
    </source>
</evidence>
<dbReference type="Gene3D" id="1.10.1140.10">
    <property type="entry name" value="Bovine Mitochondrial F1-atpase, Atp Synthase Beta Chain, Chain D, domain 3"/>
    <property type="match status" value="1"/>
</dbReference>
<dbReference type="PANTHER" id="PTHR15184:SF71">
    <property type="entry name" value="ATP SYNTHASE SUBUNIT BETA, MITOCHONDRIAL"/>
    <property type="match status" value="1"/>
</dbReference>
<keyword evidence="16" id="KW-1185">Reference proteome</keyword>
<dbReference type="RefSeq" id="WP_188752011.1">
    <property type="nucleotide sequence ID" value="NZ_BMIJ01000010.1"/>
</dbReference>
<evidence type="ECO:0000256" key="6">
    <source>
        <dbReference type="ARBA" id="ARBA00022840"/>
    </source>
</evidence>
<dbReference type="Gene3D" id="2.40.10.170">
    <property type="match status" value="1"/>
</dbReference>
<feature type="binding site" evidence="13">
    <location>
        <begin position="148"/>
        <end position="155"/>
    </location>
    <ligand>
        <name>ATP</name>
        <dbReference type="ChEBI" id="CHEBI:30616"/>
    </ligand>
</feature>
<comment type="subcellular location">
    <subcellularLocation>
        <location evidence="13">Cell membrane</location>
        <topology evidence="13">Peripheral membrane protein</topology>
    </subcellularLocation>
    <subcellularLocation>
        <location evidence="1">Membrane</location>
    </subcellularLocation>
</comment>
<evidence type="ECO:0000256" key="9">
    <source>
        <dbReference type="ARBA" id="ARBA00023136"/>
    </source>
</evidence>
<keyword evidence="9 13" id="KW-0472">Membrane</keyword>
<evidence type="ECO:0000256" key="10">
    <source>
        <dbReference type="ARBA" id="ARBA00023196"/>
    </source>
</evidence>
<keyword evidence="8 13" id="KW-0406">Ion transport</keyword>
<dbReference type="InterPro" id="IPR000194">
    <property type="entry name" value="ATPase_F1/V1/A1_a/bsu_nucl-bd"/>
</dbReference>
<feature type="domain" description="AAA+ ATPase" evidence="14">
    <location>
        <begin position="140"/>
        <end position="332"/>
    </location>
</feature>
<dbReference type="SUPFAM" id="SSF50615">
    <property type="entry name" value="N-terminal domain of alpha and beta subunits of F1 ATP synthase"/>
    <property type="match status" value="1"/>
</dbReference>
<evidence type="ECO:0000256" key="11">
    <source>
        <dbReference type="ARBA" id="ARBA00023310"/>
    </source>
</evidence>
<reference evidence="16" key="1">
    <citation type="journal article" date="2019" name="Int. J. Syst. Evol. Microbiol.">
        <title>The Global Catalogue of Microorganisms (GCM) 10K type strain sequencing project: providing services to taxonomists for standard genome sequencing and annotation.</title>
        <authorList>
            <consortium name="The Broad Institute Genomics Platform"/>
            <consortium name="The Broad Institute Genome Sequencing Center for Infectious Disease"/>
            <person name="Wu L."/>
            <person name="Ma J."/>
        </authorList>
    </citation>
    <scope>NUCLEOTIDE SEQUENCE [LARGE SCALE GENOMIC DNA]</scope>
    <source>
        <strain evidence="16">CGMCC 1.15341</strain>
    </source>
</reference>
<evidence type="ECO:0000256" key="1">
    <source>
        <dbReference type="ARBA" id="ARBA00004370"/>
    </source>
</evidence>
<dbReference type="EC" id="7.1.2.2" evidence="13"/>